<feature type="transmembrane region" description="Helical" evidence="9">
    <location>
        <begin position="330"/>
        <end position="347"/>
    </location>
</feature>
<keyword evidence="3" id="KW-0328">Glycosyltransferase</keyword>
<keyword evidence="4" id="KW-0808">Transferase</keyword>
<evidence type="ECO:0000256" key="1">
    <source>
        <dbReference type="ARBA" id="ARBA00004651"/>
    </source>
</evidence>
<feature type="transmembrane region" description="Helical" evidence="9">
    <location>
        <begin position="256"/>
        <end position="275"/>
    </location>
</feature>
<feature type="region of interest" description="Disordered" evidence="8">
    <location>
        <begin position="496"/>
        <end position="549"/>
    </location>
</feature>
<feature type="transmembrane region" description="Helical" evidence="9">
    <location>
        <begin position="359"/>
        <end position="381"/>
    </location>
</feature>
<keyword evidence="2" id="KW-1003">Cell membrane</keyword>
<proteinExistence type="predicted"/>
<organism evidence="10 11">
    <name type="scientific">Candidatus Protofrankia californiensis</name>
    <dbReference type="NCBI Taxonomy" id="1839754"/>
    <lineage>
        <taxon>Bacteria</taxon>
        <taxon>Bacillati</taxon>
        <taxon>Actinomycetota</taxon>
        <taxon>Actinomycetes</taxon>
        <taxon>Frankiales</taxon>
        <taxon>Frankiaceae</taxon>
        <taxon>Protofrankia</taxon>
    </lineage>
</organism>
<name>A0A1C3NVX7_9ACTN</name>
<dbReference type="PANTHER" id="PTHR33908:SF11">
    <property type="entry name" value="MEMBRANE PROTEIN"/>
    <property type="match status" value="1"/>
</dbReference>
<dbReference type="InterPro" id="IPR050297">
    <property type="entry name" value="LipidA_mod_glycosyltrf_83"/>
</dbReference>
<evidence type="ECO:0000256" key="7">
    <source>
        <dbReference type="ARBA" id="ARBA00023136"/>
    </source>
</evidence>
<dbReference type="GO" id="GO:0005886">
    <property type="term" value="C:plasma membrane"/>
    <property type="evidence" value="ECO:0007669"/>
    <property type="project" value="UniProtKB-SubCell"/>
</dbReference>
<keyword evidence="7 9" id="KW-0472">Membrane</keyword>
<keyword evidence="5 9" id="KW-0812">Transmembrane</keyword>
<dbReference type="EMBL" id="FLUV01000655">
    <property type="protein sequence ID" value="SBW20076.1"/>
    <property type="molecule type" value="Genomic_DNA"/>
</dbReference>
<evidence type="ECO:0000256" key="5">
    <source>
        <dbReference type="ARBA" id="ARBA00022692"/>
    </source>
</evidence>
<evidence type="ECO:0008006" key="12">
    <source>
        <dbReference type="Google" id="ProtNLM"/>
    </source>
</evidence>
<evidence type="ECO:0000313" key="11">
    <source>
        <dbReference type="Proteomes" id="UP000199013"/>
    </source>
</evidence>
<evidence type="ECO:0000256" key="9">
    <source>
        <dbReference type="SAM" id="Phobius"/>
    </source>
</evidence>
<dbReference type="PANTHER" id="PTHR33908">
    <property type="entry name" value="MANNOSYLTRANSFERASE YKCB-RELATED"/>
    <property type="match status" value="1"/>
</dbReference>
<accession>A0A1C3NVX7</accession>
<dbReference type="InterPro" id="IPR018674">
    <property type="entry name" value="DUF2142_membrane"/>
</dbReference>
<protein>
    <recommendedName>
        <fullName evidence="12">Glycosyltransferase RgtA/B/C/D-like domain-containing protein</fullName>
    </recommendedName>
</protein>
<evidence type="ECO:0000313" key="10">
    <source>
        <dbReference type="EMBL" id="SBW20076.1"/>
    </source>
</evidence>
<feature type="transmembrane region" description="Helical" evidence="9">
    <location>
        <begin position="393"/>
        <end position="412"/>
    </location>
</feature>
<keyword evidence="11" id="KW-1185">Reference proteome</keyword>
<dbReference type="GO" id="GO:0009103">
    <property type="term" value="P:lipopolysaccharide biosynthetic process"/>
    <property type="evidence" value="ECO:0007669"/>
    <property type="project" value="UniProtKB-ARBA"/>
</dbReference>
<reference evidence="11" key="1">
    <citation type="submission" date="2016-02" db="EMBL/GenBank/DDBJ databases">
        <authorList>
            <person name="Wibberg D."/>
        </authorList>
    </citation>
    <scope>NUCLEOTIDE SEQUENCE [LARGE SCALE GENOMIC DNA]</scope>
</reference>
<evidence type="ECO:0000256" key="8">
    <source>
        <dbReference type="SAM" id="MobiDB-lite"/>
    </source>
</evidence>
<evidence type="ECO:0000256" key="4">
    <source>
        <dbReference type="ARBA" id="ARBA00022679"/>
    </source>
</evidence>
<evidence type="ECO:0000256" key="3">
    <source>
        <dbReference type="ARBA" id="ARBA00022676"/>
    </source>
</evidence>
<gene>
    <name evidence="10" type="ORF">FDG2_1586</name>
</gene>
<keyword evidence="6 9" id="KW-1133">Transmembrane helix</keyword>
<evidence type="ECO:0000256" key="2">
    <source>
        <dbReference type="ARBA" id="ARBA00022475"/>
    </source>
</evidence>
<dbReference type="Proteomes" id="UP000199013">
    <property type="component" value="Unassembled WGS sequence"/>
</dbReference>
<dbReference type="GO" id="GO:0016763">
    <property type="term" value="F:pentosyltransferase activity"/>
    <property type="evidence" value="ECO:0007669"/>
    <property type="project" value="TreeGrafter"/>
</dbReference>
<evidence type="ECO:0000256" key="6">
    <source>
        <dbReference type="ARBA" id="ARBA00022989"/>
    </source>
</evidence>
<comment type="subcellular location">
    <subcellularLocation>
        <location evidence="1">Cell membrane</location>
        <topology evidence="1">Multi-pass membrane protein</topology>
    </subcellularLocation>
</comment>
<feature type="transmembrane region" description="Helical" evidence="9">
    <location>
        <begin position="217"/>
        <end position="244"/>
    </location>
</feature>
<dbReference type="AlphaFoldDB" id="A0A1C3NVX7"/>
<feature type="transmembrane region" description="Helical" evidence="9">
    <location>
        <begin position="464"/>
        <end position="488"/>
    </location>
</feature>
<sequence length="549" mass="58042">MFAFLLASWSVLVPQYHAPDEPNQVDAVMRLVQGDGWPRPGSAAVTPDGVGAIRASPFGSRNNPYELTVAPIPERDAPPRSQRPAWKDLASPGQPSGYVQQMVQHPPLYYWVDAMILKAIPGGGDTLRWDVTIGLLRMISILLVAPLPLLAHAAARCLHPSPVAATVAALTPCAVPQLIHIGSSVNNDNLLIGLGGLVTVAVAHVLRGDTSARTACWIGLFAGLALLTKSFAVVLVPMIAAAYVRARLRGARSLRLPAALCGGFGIAAGGWWWLINIFRWHTVQPRTPGFPLGEYVGRDWTVYWSWMSGRLLTRWWGSIGWYEVDLPRPLVLTASGVLGGLAAWGILRARVRADRTNLLFMLWPTAGLVMLVGGQAAVHLAGTGYMTAVSGRYLFTGFVGIAVLAGAGAAALDRRLARWTPLAVLAAAAGIQWDAVRLVLGHFWQPAGGGPVTALHAMAAWSPWAPLDIKIVFGSTLALAALAAVSVARITRVTVLHPGTGHPGTGTGETAGRRVSGWCPGESDPPDLSGDRAATPAPSAHPDGHPTAP</sequence>
<dbReference type="Pfam" id="PF09913">
    <property type="entry name" value="DUF2142"/>
    <property type="match status" value="1"/>
</dbReference>
<feature type="transmembrane region" description="Helical" evidence="9">
    <location>
        <begin position="424"/>
        <end position="444"/>
    </location>
</feature>